<dbReference type="AlphaFoldDB" id="A0A918C0T1"/>
<dbReference type="Proteomes" id="UP000603865">
    <property type="component" value="Unassembled WGS sequence"/>
</dbReference>
<organism evidence="2 3">
    <name type="scientific">Deinococcus ruber</name>
    <dbReference type="NCBI Taxonomy" id="1848197"/>
    <lineage>
        <taxon>Bacteria</taxon>
        <taxon>Thermotogati</taxon>
        <taxon>Deinococcota</taxon>
        <taxon>Deinococci</taxon>
        <taxon>Deinococcales</taxon>
        <taxon>Deinococcaceae</taxon>
        <taxon>Deinococcus</taxon>
    </lineage>
</organism>
<keyword evidence="1" id="KW-0472">Membrane</keyword>
<proteinExistence type="predicted"/>
<accession>A0A918C0T1</accession>
<feature type="transmembrane region" description="Helical" evidence="1">
    <location>
        <begin position="20"/>
        <end position="42"/>
    </location>
</feature>
<sequence>MINYRRRDALHPEKESALSLNLLPLLVFALGYLLTRSVIASIQVPGKSA</sequence>
<keyword evidence="3" id="KW-1185">Reference proteome</keyword>
<gene>
    <name evidence="2" type="ORF">GCM10008957_12490</name>
</gene>
<protein>
    <submittedName>
        <fullName evidence="2">Uncharacterized protein</fullName>
    </submittedName>
</protein>
<name>A0A918C0T1_9DEIO</name>
<evidence type="ECO:0000313" key="2">
    <source>
        <dbReference type="EMBL" id="GGR01084.1"/>
    </source>
</evidence>
<comment type="caution">
    <text evidence="2">The sequence shown here is derived from an EMBL/GenBank/DDBJ whole genome shotgun (WGS) entry which is preliminary data.</text>
</comment>
<dbReference type="EMBL" id="BMQL01000004">
    <property type="protein sequence ID" value="GGR01084.1"/>
    <property type="molecule type" value="Genomic_DNA"/>
</dbReference>
<evidence type="ECO:0000313" key="3">
    <source>
        <dbReference type="Proteomes" id="UP000603865"/>
    </source>
</evidence>
<keyword evidence="1" id="KW-1133">Transmembrane helix</keyword>
<dbReference type="RefSeq" id="WP_189088650.1">
    <property type="nucleotide sequence ID" value="NZ_BMQL01000004.1"/>
</dbReference>
<reference evidence="2" key="1">
    <citation type="journal article" date="2014" name="Int. J. Syst. Evol. Microbiol.">
        <title>Complete genome sequence of Corynebacterium casei LMG S-19264T (=DSM 44701T), isolated from a smear-ripened cheese.</title>
        <authorList>
            <consortium name="US DOE Joint Genome Institute (JGI-PGF)"/>
            <person name="Walter F."/>
            <person name="Albersmeier A."/>
            <person name="Kalinowski J."/>
            <person name="Ruckert C."/>
        </authorList>
    </citation>
    <scope>NUCLEOTIDE SEQUENCE</scope>
    <source>
        <strain evidence="2">JCM 31311</strain>
    </source>
</reference>
<reference evidence="2" key="2">
    <citation type="submission" date="2020-09" db="EMBL/GenBank/DDBJ databases">
        <authorList>
            <person name="Sun Q."/>
            <person name="Ohkuma M."/>
        </authorList>
    </citation>
    <scope>NUCLEOTIDE SEQUENCE</scope>
    <source>
        <strain evidence="2">JCM 31311</strain>
    </source>
</reference>
<evidence type="ECO:0000256" key="1">
    <source>
        <dbReference type="SAM" id="Phobius"/>
    </source>
</evidence>
<keyword evidence="1" id="KW-0812">Transmembrane</keyword>